<sequence length="515" mass="57930">MKTNSSSRSQRQRALESSNRSSNRNSKSKRSNPNNTVRNNTVRNNTVRTPGLITSNSNSNSNRSRHDITLEESSSDSDSDSDSSSDSTLQKILNPHPSHLYPSDTETDSDAFSLNNLALSSHPTSHLSASTNKLASKLSKNLKTSKMTNAHLTATLTTLQNEIRTLKNNLHTSKSSLSKLSSLEAENSSLKIKLKEYNYENRKLQNTITRLQTSKKKSDQRTSASLNGLKSALLTVESIVTSRSKSTLSHLKKLSTLQTNFVRHLKNGYSNTPSHVAYEMLENMSRTLSNLREALETCDIGVSSMAGETAKNVARANIEGEGGNGMKDIWEEVERENGRLRREMERLKEEVEADRVEREQSSRLLPEYRLEIVRARSAKETVERELKEERGTVRELQRRLDECVLALRSAERDRLELARARGRSDNSDNIAVDEYYPPRKSSSPTRWSVSDLPSTTAKKTLSSDEELFASLLQKSNDKLLLDLKETVETNLETVVKRQTEFIMSRSIESESSEKS</sequence>
<feature type="compositionally biased region" description="Polar residues" evidence="2">
    <location>
        <begin position="440"/>
        <end position="453"/>
    </location>
</feature>
<feature type="region of interest" description="Disordered" evidence="2">
    <location>
        <begin position="427"/>
        <end position="453"/>
    </location>
</feature>
<dbReference type="AlphaFoldDB" id="A0A9W7BQT2"/>
<name>A0A9W7BQT2_9STRA</name>
<gene>
    <name evidence="3" type="ORF">TrVE_jg8225</name>
</gene>
<feature type="compositionally biased region" description="Acidic residues" evidence="2">
    <location>
        <begin position="73"/>
        <end position="83"/>
    </location>
</feature>
<protein>
    <submittedName>
        <fullName evidence="3">Uncharacterized protein</fullName>
    </submittedName>
</protein>
<evidence type="ECO:0000313" key="4">
    <source>
        <dbReference type="Proteomes" id="UP001165160"/>
    </source>
</evidence>
<proteinExistence type="predicted"/>
<organism evidence="3 4">
    <name type="scientific">Triparma verrucosa</name>
    <dbReference type="NCBI Taxonomy" id="1606542"/>
    <lineage>
        <taxon>Eukaryota</taxon>
        <taxon>Sar</taxon>
        <taxon>Stramenopiles</taxon>
        <taxon>Ochrophyta</taxon>
        <taxon>Bolidophyceae</taxon>
        <taxon>Parmales</taxon>
        <taxon>Triparmaceae</taxon>
        <taxon>Triparma</taxon>
    </lineage>
</organism>
<feature type="compositionally biased region" description="Low complexity" evidence="2">
    <location>
        <begin position="17"/>
        <end position="62"/>
    </location>
</feature>
<keyword evidence="4" id="KW-1185">Reference proteome</keyword>
<evidence type="ECO:0000256" key="2">
    <source>
        <dbReference type="SAM" id="MobiDB-lite"/>
    </source>
</evidence>
<feature type="coiled-coil region" evidence="1">
    <location>
        <begin position="149"/>
        <end position="214"/>
    </location>
</feature>
<evidence type="ECO:0000313" key="3">
    <source>
        <dbReference type="EMBL" id="GMH94887.1"/>
    </source>
</evidence>
<evidence type="ECO:0000256" key="1">
    <source>
        <dbReference type="SAM" id="Coils"/>
    </source>
</evidence>
<feature type="coiled-coil region" evidence="1">
    <location>
        <begin position="330"/>
        <end position="413"/>
    </location>
</feature>
<comment type="caution">
    <text evidence="3">The sequence shown here is derived from an EMBL/GenBank/DDBJ whole genome shotgun (WGS) entry which is preliminary data.</text>
</comment>
<reference evidence="4" key="1">
    <citation type="journal article" date="2023" name="Commun. Biol.">
        <title>Genome analysis of Parmales, the sister group of diatoms, reveals the evolutionary specialization of diatoms from phago-mixotrophs to photoautotrophs.</title>
        <authorList>
            <person name="Ban H."/>
            <person name="Sato S."/>
            <person name="Yoshikawa S."/>
            <person name="Yamada K."/>
            <person name="Nakamura Y."/>
            <person name="Ichinomiya M."/>
            <person name="Sato N."/>
            <person name="Blanc-Mathieu R."/>
            <person name="Endo H."/>
            <person name="Kuwata A."/>
            <person name="Ogata H."/>
        </authorList>
    </citation>
    <scope>NUCLEOTIDE SEQUENCE [LARGE SCALE GENOMIC DNA]</scope>
    <source>
        <strain evidence="4">NIES 3699</strain>
    </source>
</reference>
<feature type="region of interest" description="Disordered" evidence="2">
    <location>
        <begin position="1"/>
        <end position="107"/>
    </location>
</feature>
<dbReference type="Proteomes" id="UP001165160">
    <property type="component" value="Unassembled WGS sequence"/>
</dbReference>
<accession>A0A9W7BQT2</accession>
<dbReference type="EMBL" id="BRXX01000161">
    <property type="protein sequence ID" value="GMH94887.1"/>
    <property type="molecule type" value="Genomic_DNA"/>
</dbReference>
<keyword evidence="1" id="KW-0175">Coiled coil</keyword>